<reference evidence="2" key="1">
    <citation type="submission" date="2023-10" db="EMBL/GenBank/DDBJ databases">
        <authorList>
            <person name="Chen Y."/>
            <person name="Shah S."/>
            <person name="Dougan E. K."/>
            <person name="Thang M."/>
            <person name="Chan C."/>
        </authorList>
    </citation>
    <scope>NUCLEOTIDE SEQUENCE [LARGE SCALE GENOMIC DNA]</scope>
</reference>
<dbReference type="Proteomes" id="UP001189429">
    <property type="component" value="Unassembled WGS sequence"/>
</dbReference>
<protein>
    <submittedName>
        <fullName evidence="2">Uncharacterized protein</fullName>
    </submittedName>
</protein>
<feature type="compositionally biased region" description="Basic and acidic residues" evidence="1">
    <location>
        <begin position="31"/>
        <end position="40"/>
    </location>
</feature>
<evidence type="ECO:0000256" key="1">
    <source>
        <dbReference type="SAM" id="MobiDB-lite"/>
    </source>
</evidence>
<keyword evidence="3" id="KW-1185">Reference proteome</keyword>
<evidence type="ECO:0000313" key="2">
    <source>
        <dbReference type="EMBL" id="CAK0812476.1"/>
    </source>
</evidence>
<evidence type="ECO:0000313" key="3">
    <source>
        <dbReference type="Proteomes" id="UP001189429"/>
    </source>
</evidence>
<dbReference type="EMBL" id="CAUYUJ010005151">
    <property type="protein sequence ID" value="CAK0812476.1"/>
    <property type="molecule type" value="Genomic_DNA"/>
</dbReference>
<gene>
    <name evidence="2" type="ORF">PCOR1329_LOCUS16752</name>
</gene>
<feature type="non-terminal residue" evidence="2">
    <location>
        <position position="110"/>
    </location>
</feature>
<feature type="non-terminal residue" evidence="2">
    <location>
        <position position="1"/>
    </location>
</feature>
<feature type="region of interest" description="Disordered" evidence="1">
    <location>
        <begin position="31"/>
        <end position="110"/>
    </location>
</feature>
<comment type="caution">
    <text evidence="2">The sequence shown here is derived from an EMBL/GenBank/DDBJ whole genome shotgun (WGS) entry which is preliminary data.</text>
</comment>
<sequence length="110" mass="12132">ADPPIARANHSYAYLSQHIPLRSTSKLLEDDARQLQDAERTGSAQQARAKRAQSTGRAATAAAAPRNDLNLTDMGKHAHMSDPSQSWHGGGGWDPQQSWDSWMSDPWPER</sequence>
<proteinExistence type="predicted"/>
<organism evidence="2 3">
    <name type="scientific">Prorocentrum cordatum</name>
    <dbReference type="NCBI Taxonomy" id="2364126"/>
    <lineage>
        <taxon>Eukaryota</taxon>
        <taxon>Sar</taxon>
        <taxon>Alveolata</taxon>
        <taxon>Dinophyceae</taxon>
        <taxon>Prorocentrales</taxon>
        <taxon>Prorocentraceae</taxon>
        <taxon>Prorocentrum</taxon>
    </lineage>
</organism>
<name>A0ABN9R5T0_9DINO</name>
<accession>A0ABN9R5T0</accession>